<keyword evidence="4" id="KW-0238">DNA-binding</keyword>
<evidence type="ECO:0000313" key="8">
    <source>
        <dbReference type="EMBL" id="GHE38733.1"/>
    </source>
</evidence>
<evidence type="ECO:0000256" key="3">
    <source>
        <dbReference type="ARBA" id="ARBA00023015"/>
    </source>
</evidence>
<keyword evidence="9" id="KW-1185">Reference proteome</keyword>
<evidence type="ECO:0000256" key="1">
    <source>
        <dbReference type="ARBA" id="ARBA00005384"/>
    </source>
</evidence>
<dbReference type="Pfam" id="PF00392">
    <property type="entry name" value="GntR"/>
    <property type="match status" value="1"/>
</dbReference>
<dbReference type="PANTHER" id="PTHR46577">
    <property type="entry name" value="HTH-TYPE TRANSCRIPTIONAL REGULATORY PROTEIN GABR"/>
    <property type="match status" value="1"/>
</dbReference>
<dbReference type="AlphaFoldDB" id="A0A918Z6K1"/>
<dbReference type="PANTHER" id="PTHR46577:SF1">
    <property type="entry name" value="HTH-TYPE TRANSCRIPTIONAL REGULATORY PROTEIN GABR"/>
    <property type="match status" value="1"/>
</dbReference>
<evidence type="ECO:0000313" key="9">
    <source>
        <dbReference type="Proteomes" id="UP000636453"/>
    </source>
</evidence>
<protein>
    <submittedName>
        <fullName evidence="8">Transcriptional regulator</fullName>
    </submittedName>
</protein>
<dbReference type="InterPro" id="IPR036388">
    <property type="entry name" value="WH-like_DNA-bd_sf"/>
</dbReference>
<evidence type="ECO:0000259" key="7">
    <source>
        <dbReference type="PROSITE" id="PS50949"/>
    </source>
</evidence>
<evidence type="ECO:0000256" key="4">
    <source>
        <dbReference type="ARBA" id="ARBA00023125"/>
    </source>
</evidence>
<reference evidence="8" key="1">
    <citation type="journal article" date="2014" name="Int. J. Syst. Evol. Microbiol.">
        <title>Complete genome sequence of Corynebacterium casei LMG S-19264T (=DSM 44701T), isolated from a smear-ripened cheese.</title>
        <authorList>
            <consortium name="US DOE Joint Genome Institute (JGI-PGF)"/>
            <person name="Walter F."/>
            <person name="Albersmeier A."/>
            <person name="Kalinowski J."/>
            <person name="Ruckert C."/>
        </authorList>
    </citation>
    <scope>NUCLEOTIDE SEQUENCE</scope>
    <source>
        <strain evidence="8">KCTC 32020</strain>
    </source>
</reference>
<keyword evidence="5" id="KW-0804">Transcription</keyword>
<dbReference type="PROSITE" id="PS50949">
    <property type="entry name" value="HTH_GNTR"/>
    <property type="match status" value="1"/>
</dbReference>
<dbReference type="InterPro" id="IPR015424">
    <property type="entry name" value="PyrdxlP-dep_Trfase"/>
</dbReference>
<keyword evidence="3" id="KW-0805">Transcription regulation</keyword>
<dbReference type="Gene3D" id="3.40.640.10">
    <property type="entry name" value="Type I PLP-dependent aspartate aminotransferase-like (Major domain)"/>
    <property type="match status" value="1"/>
</dbReference>
<dbReference type="Pfam" id="PF00155">
    <property type="entry name" value="Aminotran_1_2"/>
    <property type="match status" value="1"/>
</dbReference>
<feature type="region of interest" description="Disordered" evidence="6">
    <location>
        <begin position="73"/>
        <end position="92"/>
    </location>
</feature>
<dbReference type="InterPro" id="IPR051446">
    <property type="entry name" value="HTH_trans_reg/aminotransferase"/>
</dbReference>
<sequence>MRVDLVLDGHGPLYGQLARALAEAIARGRLRPGERLPSTRELALRLGLSRRTVNAAYERLRSSGRIRGCVGSGSFVEASPPPPRPRPAASAALPAQSAYSRRGRQVCTLHDLPGRPIPGVRYAFQYSLPNVNPRLSSAWQRTLAKVAPYVKPNYPPVAGLAELREAVAEHVARSRGVVCSAEDVFIVHGTQQAIALAARVLVDPGETVVLEEPHYFGARQVLQMHGAEVVGVPVDGDGLRVDRLPAAGAKLIYLTPSHQFPTGAVLSPQRRRRLLDYAARHGGWIVEDDYDGEFRSDASAAPSLQSMDRDGRVLYVGTFTKVMFPALRLAYLIVPPALREDVRAAKWAADFGTGALEQSALAHFIRSGAYDRHLRTAVRTLAERRAALRAGLARIGALEVLDAHAGMHLMAWVRGLAPARQRELLEQARRRGLGLYTVETFYLQPPPRIGLMLGFSALPATDIARALRLLEDALLHVRPPRTRRVAFA</sequence>
<gene>
    <name evidence="8" type="ORF">GCM10007167_21020</name>
</gene>
<evidence type="ECO:0000256" key="5">
    <source>
        <dbReference type="ARBA" id="ARBA00023163"/>
    </source>
</evidence>
<name>A0A918Z6K1_9GAMM</name>
<comment type="similarity">
    <text evidence="1">In the C-terminal section; belongs to the class-I pyridoxal-phosphate-dependent aminotransferase family.</text>
</comment>
<dbReference type="Proteomes" id="UP000636453">
    <property type="component" value="Unassembled WGS sequence"/>
</dbReference>
<organism evidence="8 9">
    <name type="scientific">Vulcaniibacterium thermophilum</name>
    <dbReference type="NCBI Taxonomy" id="1169913"/>
    <lineage>
        <taxon>Bacteria</taxon>
        <taxon>Pseudomonadati</taxon>
        <taxon>Pseudomonadota</taxon>
        <taxon>Gammaproteobacteria</taxon>
        <taxon>Lysobacterales</taxon>
        <taxon>Lysobacteraceae</taxon>
        <taxon>Vulcaniibacterium</taxon>
    </lineage>
</organism>
<dbReference type="InterPro" id="IPR036390">
    <property type="entry name" value="WH_DNA-bd_sf"/>
</dbReference>
<dbReference type="SUPFAM" id="SSF53383">
    <property type="entry name" value="PLP-dependent transferases"/>
    <property type="match status" value="1"/>
</dbReference>
<dbReference type="SUPFAM" id="SSF46785">
    <property type="entry name" value="Winged helix' DNA-binding domain"/>
    <property type="match status" value="1"/>
</dbReference>
<dbReference type="GO" id="GO:0030170">
    <property type="term" value="F:pyridoxal phosphate binding"/>
    <property type="evidence" value="ECO:0007669"/>
    <property type="project" value="InterPro"/>
</dbReference>
<dbReference type="InterPro" id="IPR004839">
    <property type="entry name" value="Aminotransferase_I/II_large"/>
</dbReference>
<accession>A0A918Z6K1</accession>
<dbReference type="CDD" id="cd07377">
    <property type="entry name" value="WHTH_GntR"/>
    <property type="match status" value="1"/>
</dbReference>
<comment type="caution">
    <text evidence="8">The sequence shown here is derived from an EMBL/GenBank/DDBJ whole genome shotgun (WGS) entry which is preliminary data.</text>
</comment>
<reference evidence="8" key="2">
    <citation type="submission" date="2020-09" db="EMBL/GenBank/DDBJ databases">
        <authorList>
            <person name="Sun Q."/>
            <person name="Kim S."/>
        </authorList>
    </citation>
    <scope>NUCLEOTIDE SEQUENCE</scope>
    <source>
        <strain evidence="8">KCTC 32020</strain>
    </source>
</reference>
<dbReference type="InterPro" id="IPR000524">
    <property type="entry name" value="Tscrpt_reg_HTH_GntR"/>
</dbReference>
<dbReference type="InterPro" id="IPR015421">
    <property type="entry name" value="PyrdxlP-dep_Trfase_major"/>
</dbReference>
<dbReference type="PRINTS" id="PR00035">
    <property type="entry name" value="HTHGNTR"/>
</dbReference>
<dbReference type="SMART" id="SM00345">
    <property type="entry name" value="HTH_GNTR"/>
    <property type="match status" value="1"/>
</dbReference>
<proteinExistence type="inferred from homology"/>
<dbReference type="GO" id="GO:0003677">
    <property type="term" value="F:DNA binding"/>
    <property type="evidence" value="ECO:0007669"/>
    <property type="project" value="UniProtKB-KW"/>
</dbReference>
<dbReference type="Gene3D" id="1.10.10.10">
    <property type="entry name" value="Winged helix-like DNA-binding domain superfamily/Winged helix DNA-binding domain"/>
    <property type="match status" value="1"/>
</dbReference>
<evidence type="ECO:0000256" key="2">
    <source>
        <dbReference type="ARBA" id="ARBA00022898"/>
    </source>
</evidence>
<feature type="domain" description="HTH gntR-type" evidence="7">
    <location>
        <begin position="11"/>
        <end position="79"/>
    </location>
</feature>
<evidence type="ECO:0000256" key="6">
    <source>
        <dbReference type="SAM" id="MobiDB-lite"/>
    </source>
</evidence>
<dbReference type="GO" id="GO:0003700">
    <property type="term" value="F:DNA-binding transcription factor activity"/>
    <property type="evidence" value="ECO:0007669"/>
    <property type="project" value="InterPro"/>
</dbReference>
<dbReference type="CDD" id="cd00609">
    <property type="entry name" value="AAT_like"/>
    <property type="match status" value="1"/>
</dbReference>
<keyword evidence="2" id="KW-0663">Pyridoxal phosphate</keyword>
<dbReference type="EMBL" id="BNCF01000012">
    <property type="protein sequence ID" value="GHE38733.1"/>
    <property type="molecule type" value="Genomic_DNA"/>
</dbReference>